<sequence length="230" mass="25537">MEHPAYHIIHSGDGSDSVGIHGTTISFHSTRGAFTESMQVFIENGLKHYIERHRPVQLNILEIGFGTGLNALLTAQVLSGQELPARYTGIDRYPLPEEIFDRLNYDAFTRATGLYKPLMKAPWNREVQLSGGLLLQKIEADLVAYQPEGVYDICYFDAFAPDDQPELWTPGVFRKIRSHMSEGGVLVTYCSKSMVRKTLIESGFAVEKLKGPPGKREVVRATAVSGSSGY</sequence>
<accession>A0ABS8PRW8</accession>
<organism evidence="2 3">
    <name type="scientific">Niabella pedocola</name>
    <dbReference type="NCBI Taxonomy" id="1752077"/>
    <lineage>
        <taxon>Bacteria</taxon>
        <taxon>Pseudomonadati</taxon>
        <taxon>Bacteroidota</taxon>
        <taxon>Chitinophagia</taxon>
        <taxon>Chitinophagales</taxon>
        <taxon>Chitinophagaceae</taxon>
        <taxon>Niabella</taxon>
    </lineage>
</organism>
<dbReference type="Pfam" id="PF05430">
    <property type="entry name" value="Methyltransf_30"/>
    <property type="match status" value="1"/>
</dbReference>
<dbReference type="EMBL" id="JAJNEC010000005">
    <property type="protein sequence ID" value="MCD2423008.1"/>
    <property type="molecule type" value="Genomic_DNA"/>
</dbReference>
<gene>
    <name evidence="2" type="primary">mnmD</name>
    <name evidence="2" type="ORF">LQ567_09560</name>
</gene>
<name>A0ABS8PRW8_9BACT</name>
<protein>
    <submittedName>
        <fullName evidence="2">tRNA (5-methylaminomethyl-2-thiouridine)(34)-methyltransferase MnmD</fullName>
    </submittedName>
</protein>
<dbReference type="PANTHER" id="PTHR39963:SF1">
    <property type="entry name" value="MNMC-LIKE METHYLTRANSFERASE DOMAIN-CONTAINING PROTEIN"/>
    <property type="match status" value="1"/>
</dbReference>
<keyword evidence="3" id="KW-1185">Reference proteome</keyword>
<feature type="domain" description="MnmC-like methyltransferase" evidence="1">
    <location>
        <begin position="137"/>
        <end position="222"/>
    </location>
</feature>
<evidence type="ECO:0000313" key="3">
    <source>
        <dbReference type="Proteomes" id="UP001199816"/>
    </source>
</evidence>
<dbReference type="InterPro" id="IPR029063">
    <property type="entry name" value="SAM-dependent_MTases_sf"/>
</dbReference>
<dbReference type="NCBIfam" id="NF033855">
    <property type="entry name" value="tRNA_MNMC2"/>
    <property type="match status" value="1"/>
</dbReference>
<evidence type="ECO:0000259" key="1">
    <source>
        <dbReference type="Pfam" id="PF05430"/>
    </source>
</evidence>
<dbReference type="InterPro" id="IPR047785">
    <property type="entry name" value="tRNA_MNMC2"/>
</dbReference>
<dbReference type="RefSeq" id="WP_231004279.1">
    <property type="nucleotide sequence ID" value="NZ_JAJNEC010000005.1"/>
</dbReference>
<dbReference type="Gene3D" id="3.40.50.150">
    <property type="entry name" value="Vaccinia Virus protein VP39"/>
    <property type="match status" value="1"/>
</dbReference>
<proteinExistence type="predicted"/>
<dbReference type="Proteomes" id="UP001199816">
    <property type="component" value="Unassembled WGS sequence"/>
</dbReference>
<dbReference type="InterPro" id="IPR008471">
    <property type="entry name" value="MnmC-like_methylTransf"/>
</dbReference>
<dbReference type="SUPFAM" id="SSF53335">
    <property type="entry name" value="S-adenosyl-L-methionine-dependent methyltransferases"/>
    <property type="match status" value="1"/>
</dbReference>
<reference evidence="2 3" key="1">
    <citation type="submission" date="2021-11" db="EMBL/GenBank/DDBJ databases">
        <title>Genomic of Niabella pedocola.</title>
        <authorList>
            <person name="Wu T."/>
        </authorList>
    </citation>
    <scope>NUCLEOTIDE SEQUENCE [LARGE SCALE GENOMIC DNA]</scope>
    <source>
        <strain evidence="2 3">JCM 31011</strain>
    </source>
</reference>
<evidence type="ECO:0000313" key="2">
    <source>
        <dbReference type="EMBL" id="MCD2423008.1"/>
    </source>
</evidence>
<dbReference type="PANTHER" id="PTHR39963">
    <property type="entry name" value="SLL0983 PROTEIN"/>
    <property type="match status" value="1"/>
</dbReference>
<comment type="caution">
    <text evidence="2">The sequence shown here is derived from an EMBL/GenBank/DDBJ whole genome shotgun (WGS) entry which is preliminary data.</text>
</comment>